<keyword evidence="4 6" id="KW-1133">Transmembrane helix</keyword>
<gene>
    <name evidence="8" type="ORF">GCM10010449_21170</name>
</gene>
<keyword evidence="9" id="KW-1185">Reference proteome</keyword>
<feature type="transmembrane region" description="Helical" evidence="6">
    <location>
        <begin position="334"/>
        <end position="352"/>
    </location>
</feature>
<feature type="transmembrane region" description="Helical" evidence="6">
    <location>
        <begin position="70"/>
        <end position="94"/>
    </location>
</feature>
<dbReference type="InterPro" id="IPR036259">
    <property type="entry name" value="MFS_trans_sf"/>
</dbReference>
<proteinExistence type="predicted"/>
<evidence type="ECO:0000313" key="8">
    <source>
        <dbReference type="EMBL" id="GAA3097537.1"/>
    </source>
</evidence>
<dbReference type="EMBL" id="BAAAUG010000031">
    <property type="protein sequence ID" value="GAA3097537.1"/>
    <property type="molecule type" value="Genomic_DNA"/>
</dbReference>
<dbReference type="InterPro" id="IPR020846">
    <property type="entry name" value="MFS_dom"/>
</dbReference>
<dbReference type="InterPro" id="IPR005828">
    <property type="entry name" value="MFS_sugar_transport-like"/>
</dbReference>
<dbReference type="Gene3D" id="1.20.1250.20">
    <property type="entry name" value="MFS general substrate transporter like domains"/>
    <property type="match status" value="1"/>
</dbReference>
<keyword evidence="5 6" id="KW-0472">Membrane</keyword>
<keyword evidence="2" id="KW-0813">Transport</keyword>
<feature type="transmembrane region" description="Helical" evidence="6">
    <location>
        <begin position="358"/>
        <end position="381"/>
    </location>
</feature>
<evidence type="ECO:0000256" key="3">
    <source>
        <dbReference type="ARBA" id="ARBA00022692"/>
    </source>
</evidence>
<comment type="caution">
    <text evidence="8">The sequence shown here is derived from an EMBL/GenBank/DDBJ whole genome shotgun (WGS) entry which is preliminary data.</text>
</comment>
<evidence type="ECO:0000256" key="2">
    <source>
        <dbReference type="ARBA" id="ARBA00022448"/>
    </source>
</evidence>
<dbReference type="Proteomes" id="UP001501637">
    <property type="component" value="Unassembled WGS sequence"/>
</dbReference>
<feature type="transmembrane region" description="Helical" evidence="6">
    <location>
        <begin position="101"/>
        <end position="120"/>
    </location>
</feature>
<protein>
    <submittedName>
        <fullName evidence="8">MFS transporter</fullName>
    </submittedName>
</protein>
<feature type="transmembrane region" description="Helical" evidence="6">
    <location>
        <begin position="306"/>
        <end position="327"/>
    </location>
</feature>
<evidence type="ECO:0000256" key="4">
    <source>
        <dbReference type="ARBA" id="ARBA00022989"/>
    </source>
</evidence>
<evidence type="ECO:0000256" key="1">
    <source>
        <dbReference type="ARBA" id="ARBA00004651"/>
    </source>
</evidence>
<dbReference type="InterPro" id="IPR005829">
    <property type="entry name" value="Sugar_transporter_CS"/>
</dbReference>
<dbReference type="RefSeq" id="WP_344520360.1">
    <property type="nucleotide sequence ID" value="NZ_BAAAUG010000031.1"/>
</dbReference>
<feature type="transmembrane region" description="Helical" evidence="6">
    <location>
        <begin position="126"/>
        <end position="148"/>
    </location>
</feature>
<evidence type="ECO:0000313" key="9">
    <source>
        <dbReference type="Proteomes" id="UP001501637"/>
    </source>
</evidence>
<dbReference type="SUPFAM" id="SSF103473">
    <property type="entry name" value="MFS general substrate transporter"/>
    <property type="match status" value="1"/>
</dbReference>
<keyword evidence="3 6" id="KW-0812">Transmembrane</keyword>
<dbReference type="PANTHER" id="PTHR23511:SF34">
    <property type="entry name" value="SYNAPTIC VESICLE GLYCOPROTEIN 2"/>
    <property type="match status" value="1"/>
</dbReference>
<dbReference type="Pfam" id="PF00083">
    <property type="entry name" value="Sugar_tr"/>
    <property type="match status" value="1"/>
</dbReference>
<name>A0ABP6MBQ1_9ACTN</name>
<sequence>MANPAPAETLPSGLRPGEPATSLIDDTPVTGFHRRLTAFCSGGPFLDGFALGVVGLALPQIARQWQLSGLWQGALAAAALLGILVGGLVFGYVTDLVGRKVMYSLNIAAIAVCAAAQFFVTGPEQLLVLRVLLGVTIGADYPIASSLLAEFAPRRSRPRLIGLQTIMWSAGNATAYLVGDALLRLGPDAWRWILVSPAVPALALAFLRAGTPESPRWLLSKGRTDEALRVMRKVYGPGARLDGIESRPAATKFRQVFQGVYLRRTLFVAVFWTCSVTPVYALYSFAPTLLDALGIDTVGGTETENLGSVAIGLLLLAGTVVATLVAGRVRRRTLLILPFAVASASLLALGLVPETSVGAVVVLLGVYALFIGGPTILQWIYPNEIYPTEIRATAFGVGVATSRVGAVLGTFVVPLLLAGVGVSATMLVVGAISAVGAVVSALLAPETHGHTLDEAARDG</sequence>
<evidence type="ECO:0000256" key="5">
    <source>
        <dbReference type="ARBA" id="ARBA00023136"/>
    </source>
</evidence>
<feature type="transmembrane region" description="Helical" evidence="6">
    <location>
        <begin position="36"/>
        <end position="58"/>
    </location>
</feature>
<feature type="domain" description="Major facilitator superfamily (MFS) profile" evidence="7">
    <location>
        <begin position="36"/>
        <end position="448"/>
    </location>
</feature>
<feature type="transmembrane region" description="Helical" evidence="6">
    <location>
        <begin position="266"/>
        <end position="286"/>
    </location>
</feature>
<dbReference type="PANTHER" id="PTHR23511">
    <property type="entry name" value="SYNAPTIC VESICLE GLYCOPROTEIN 2"/>
    <property type="match status" value="1"/>
</dbReference>
<organism evidence="8 9">
    <name type="scientific">Streptomyces rectiviolaceus</name>
    <dbReference type="NCBI Taxonomy" id="332591"/>
    <lineage>
        <taxon>Bacteria</taxon>
        <taxon>Bacillati</taxon>
        <taxon>Actinomycetota</taxon>
        <taxon>Actinomycetes</taxon>
        <taxon>Kitasatosporales</taxon>
        <taxon>Streptomycetaceae</taxon>
        <taxon>Streptomyces</taxon>
    </lineage>
</organism>
<comment type="subcellular location">
    <subcellularLocation>
        <location evidence="1">Cell membrane</location>
        <topology evidence="1">Multi-pass membrane protein</topology>
    </subcellularLocation>
</comment>
<accession>A0ABP6MBQ1</accession>
<feature type="transmembrane region" description="Helical" evidence="6">
    <location>
        <begin position="190"/>
        <end position="207"/>
    </location>
</feature>
<dbReference type="CDD" id="cd17316">
    <property type="entry name" value="MFS_SV2_like"/>
    <property type="match status" value="1"/>
</dbReference>
<feature type="transmembrane region" description="Helical" evidence="6">
    <location>
        <begin position="423"/>
        <end position="444"/>
    </location>
</feature>
<feature type="transmembrane region" description="Helical" evidence="6">
    <location>
        <begin position="393"/>
        <end position="417"/>
    </location>
</feature>
<dbReference type="PROSITE" id="PS00217">
    <property type="entry name" value="SUGAR_TRANSPORT_2"/>
    <property type="match status" value="1"/>
</dbReference>
<evidence type="ECO:0000259" key="7">
    <source>
        <dbReference type="PROSITE" id="PS50850"/>
    </source>
</evidence>
<evidence type="ECO:0000256" key="6">
    <source>
        <dbReference type="SAM" id="Phobius"/>
    </source>
</evidence>
<feature type="transmembrane region" description="Helical" evidence="6">
    <location>
        <begin position="160"/>
        <end position="178"/>
    </location>
</feature>
<reference evidence="9" key="1">
    <citation type="journal article" date="2019" name="Int. J. Syst. Evol. Microbiol.">
        <title>The Global Catalogue of Microorganisms (GCM) 10K type strain sequencing project: providing services to taxonomists for standard genome sequencing and annotation.</title>
        <authorList>
            <consortium name="The Broad Institute Genomics Platform"/>
            <consortium name="The Broad Institute Genome Sequencing Center for Infectious Disease"/>
            <person name="Wu L."/>
            <person name="Ma J."/>
        </authorList>
    </citation>
    <scope>NUCLEOTIDE SEQUENCE [LARGE SCALE GENOMIC DNA]</scope>
    <source>
        <strain evidence="9">JCM 9092</strain>
    </source>
</reference>
<dbReference type="PROSITE" id="PS50850">
    <property type="entry name" value="MFS"/>
    <property type="match status" value="1"/>
</dbReference>